<evidence type="ECO:0000313" key="2">
    <source>
        <dbReference type="Proteomes" id="UP000887013"/>
    </source>
</evidence>
<accession>A0A8X6QUS8</accession>
<keyword evidence="2" id="KW-1185">Reference proteome</keyword>
<protein>
    <submittedName>
        <fullName evidence="1">Uncharacterized protein</fullName>
    </submittedName>
</protein>
<organism evidence="1 2">
    <name type="scientific">Nephila pilipes</name>
    <name type="common">Giant wood spider</name>
    <name type="synonym">Nephila maculata</name>
    <dbReference type="NCBI Taxonomy" id="299642"/>
    <lineage>
        <taxon>Eukaryota</taxon>
        <taxon>Metazoa</taxon>
        <taxon>Ecdysozoa</taxon>
        <taxon>Arthropoda</taxon>
        <taxon>Chelicerata</taxon>
        <taxon>Arachnida</taxon>
        <taxon>Araneae</taxon>
        <taxon>Araneomorphae</taxon>
        <taxon>Entelegynae</taxon>
        <taxon>Araneoidea</taxon>
        <taxon>Nephilidae</taxon>
        <taxon>Nephila</taxon>
    </lineage>
</organism>
<name>A0A8X6QUS8_NEPPI</name>
<dbReference type="EMBL" id="BMAW01036702">
    <property type="protein sequence ID" value="GFU45306.1"/>
    <property type="molecule type" value="Genomic_DNA"/>
</dbReference>
<proteinExistence type="predicted"/>
<evidence type="ECO:0000313" key="1">
    <source>
        <dbReference type="EMBL" id="GFU45306.1"/>
    </source>
</evidence>
<sequence>PYLYFTIRACESELLHDKFPPQFKKCAKFESRFYG</sequence>
<comment type="caution">
    <text evidence="1">The sequence shown here is derived from an EMBL/GenBank/DDBJ whole genome shotgun (WGS) entry which is preliminary data.</text>
</comment>
<dbReference type="AlphaFoldDB" id="A0A8X6QUS8"/>
<feature type="non-terminal residue" evidence="1">
    <location>
        <position position="1"/>
    </location>
</feature>
<reference evidence="1" key="1">
    <citation type="submission" date="2020-08" db="EMBL/GenBank/DDBJ databases">
        <title>Multicomponent nature underlies the extraordinary mechanical properties of spider dragline silk.</title>
        <authorList>
            <person name="Kono N."/>
            <person name="Nakamura H."/>
            <person name="Mori M."/>
            <person name="Yoshida Y."/>
            <person name="Ohtoshi R."/>
            <person name="Malay A.D."/>
            <person name="Moran D.A.P."/>
            <person name="Tomita M."/>
            <person name="Numata K."/>
            <person name="Arakawa K."/>
        </authorList>
    </citation>
    <scope>NUCLEOTIDE SEQUENCE</scope>
</reference>
<dbReference type="Proteomes" id="UP000887013">
    <property type="component" value="Unassembled WGS sequence"/>
</dbReference>
<gene>
    <name evidence="1" type="ORF">NPIL_85551</name>
</gene>